<gene>
    <name evidence="1" type="ORF">SAMN05661012_06675</name>
</gene>
<evidence type="ECO:0000313" key="2">
    <source>
        <dbReference type="Proteomes" id="UP000183788"/>
    </source>
</evidence>
<dbReference type="AlphaFoldDB" id="A0A1K1T411"/>
<accession>A0A1K1T411</accession>
<sequence>MPACLISGIAEYKSLTTSFSTGLSFDGDLDNGKAALVGKYNERLSGRRLVRSLKLNFSFMNFICCGLSSTIPNSSLFCNQKFCGNTLVGLDNLKDLVRKF</sequence>
<dbReference type="Proteomes" id="UP000183788">
    <property type="component" value="Unassembled WGS sequence"/>
</dbReference>
<organism evidence="1 2">
    <name type="scientific">Chitinophaga sancti</name>
    <dbReference type="NCBI Taxonomy" id="1004"/>
    <lineage>
        <taxon>Bacteria</taxon>
        <taxon>Pseudomonadati</taxon>
        <taxon>Bacteroidota</taxon>
        <taxon>Chitinophagia</taxon>
        <taxon>Chitinophagales</taxon>
        <taxon>Chitinophagaceae</taxon>
        <taxon>Chitinophaga</taxon>
    </lineage>
</organism>
<proteinExistence type="predicted"/>
<evidence type="ECO:0000313" key="1">
    <source>
        <dbReference type="EMBL" id="SFW90789.1"/>
    </source>
</evidence>
<name>A0A1K1T411_9BACT</name>
<reference evidence="1 2" key="1">
    <citation type="submission" date="2016-11" db="EMBL/GenBank/DDBJ databases">
        <authorList>
            <person name="Jaros S."/>
            <person name="Januszkiewicz K."/>
            <person name="Wedrychowicz H."/>
        </authorList>
    </citation>
    <scope>NUCLEOTIDE SEQUENCE [LARGE SCALE GENOMIC DNA]</scope>
    <source>
        <strain evidence="1 2">DSM 784</strain>
    </source>
</reference>
<protein>
    <submittedName>
        <fullName evidence="1">Uncharacterized protein</fullName>
    </submittedName>
</protein>
<dbReference type="EMBL" id="FPIZ01000054">
    <property type="protein sequence ID" value="SFW90789.1"/>
    <property type="molecule type" value="Genomic_DNA"/>
</dbReference>